<sequence>MQYESVVLNDKRRQFRSVSQHIPAKQDTPANPKPKHINNPAPPHNLASAATPFSPMSTTTTFSSIFSATPFPSTFSGTAARGSTCALRAARRARTRFSIATPCDGPSARAGMRREPRTRAKAKAPPPIASVGSPP</sequence>
<reference evidence="1" key="1">
    <citation type="submission" date="2021-03" db="EMBL/GenBank/DDBJ databases">
        <authorList>
            <consortium name="DOE Joint Genome Institute"/>
            <person name="Ahrendt S."/>
            <person name="Looney B.P."/>
            <person name="Miyauchi S."/>
            <person name="Morin E."/>
            <person name="Drula E."/>
            <person name="Courty P.E."/>
            <person name="Chicoki N."/>
            <person name="Fauchery L."/>
            <person name="Kohler A."/>
            <person name="Kuo A."/>
            <person name="Labutti K."/>
            <person name="Pangilinan J."/>
            <person name="Lipzen A."/>
            <person name="Riley R."/>
            <person name="Andreopoulos W."/>
            <person name="He G."/>
            <person name="Johnson J."/>
            <person name="Barry K.W."/>
            <person name="Grigoriev I.V."/>
            <person name="Nagy L."/>
            <person name="Hibbett D."/>
            <person name="Henrissat B."/>
            <person name="Matheny P.B."/>
            <person name="Labbe J."/>
            <person name="Martin F."/>
        </authorList>
    </citation>
    <scope>NUCLEOTIDE SEQUENCE</scope>
    <source>
        <strain evidence="1">HHB10654</strain>
    </source>
</reference>
<dbReference type="EMBL" id="MU277195">
    <property type="protein sequence ID" value="KAI0065572.1"/>
    <property type="molecule type" value="Genomic_DNA"/>
</dbReference>
<dbReference type="Proteomes" id="UP000814140">
    <property type="component" value="Unassembled WGS sequence"/>
</dbReference>
<accession>A0ACB8TAL0</accession>
<gene>
    <name evidence="1" type="ORF">BV25DRAFT_1822022</name>
</gene>
<organism evidence="1 2">
    <name type="scientific">Artomyces pyxidatus</name>
    <dbReference type="NCBI Taxonomy" id="48021"/>
    <lineage>
        <taxon>Eukaryota</taxon>
        <taxon>Fungi</taxon>
        <taxon>Dikarya</taxon>
        <taxon>Basidiomycota</taxon>
        <taxon>Agaricomycotina</taxon>
        <taxon>Agaricomycetes</taxon>
        <taxon>Russulales</taxon>
        <taxon>Auriscalpiaceae</taxon>
        <taxon>Artomyces</taxon>
    </lineage>
</organism>
<comment type="caution">
    <text evidence="1">The sequence shown here is derived from an EMBL/GenBank/DDBJ whole genome shotgun (WGS) entry which is preliminary data.</text>
</comment>
<protein>
    <submittedName>
        <fullName evidence="1">Uncharacterized protein</fullName>
    </submittedName>
</protein>
<evidence type="ECO:0000313" key="2">
    <source>
        <dbReference type="Proteomes" id="UP000814140"/>
    </source>
</evidence>
<evidence type="ECO:0000313" key="1">
    <source>
        <dbReference type="EMBL" id="KAI0065572.1"/>
    </source>
</evidence>
<reference evidence="1" key="2">
    <citation type="journal article" date="2022" name="New Phytol.">
        <title>Evolutionary transition to the ectomycorrhizal habit in the genomes of a hyperdiverse lineage of mushroom-forming fungi.</title>
        <authorList>
            <person name="Looney B."/>
            <person name="Miyauchi S."/>
            <person name="Morin E."/>
            <person name="Drula E."/>
            <person name="Courty P.E."/>
            <person name="Kohler A."/>
            <person name="Kuo A."/>
            <person name="LaButti K."/>
            <person name="Pangilinan J."/>
            <person name="Lipzen A."/>
            <person name="Riley R."/>
            <person name="Andreopoulos W."/>
            <person name="He G."/>
            <person name="Johnson J."/>
            <person name="Nolan M."/>
            <person name="Tritt A."/>
            <person name="Barry K.W."/>
            <person name="Grigoriev I.V."/>
            <person name="Nagy L.G."/>
            <person name="Hibbett D."/>
            <person name="Henrissat B."/>
            <person name="Matheny P.B."/>
            <person name="Labbe J."/>
            <person name="Martin F.M."/>
        </authorList>
    </citation>
    <scope>NUCLEOTIDE SEQUENCE</scope>
    <source>
        <strain evidence="1">HHB10654</strain>
    </source>
</reference>
<keyword evidence="2" id="KW-1185">Reference proteome</keyword>
<proteinExistence type="predicted"/>
<name>A0ACB8TAL0_9AGAM</name>